<dbReference type="RefSeq" id="WP_160910718.1">
    <property type="nucleotide sequence ID" value="NZ_WMFA01000001.1"/>
</dbReference>
<dbReference type="PANTHER" id="PTHR43265">
    <property type="entry name" value="ESTERASE ESTD"/>
    <property type="match status" value="1"/>
</dbReference>
<dbReference type="Gene3D" id="3.40.50.1820">
    <property type="entry name" value="alpha/beta hydrolase"/>
    <property type="match status" value="1"/>
</dbReference>
<sequence>MKKLFLLAIVLFIITGCNEKNEETEGKEYKELEGHWEGEIQIPNQPLNILVDFQSGEEWTGTIAIPAQNVTDFSLTEIVANEESVSFQMPLPGQSVQFDGKLEGEQLSGTFTQNGQTFPFSLRKGVKEDKGDDEGDFLSIETSTGQLYGELLLPKKKGPYPVALIIPGSGPTDRNGNSQGGAGNNNSLKLLAESLADKGIASLRYDKRGAGKNINAVTDQSEMRFEIFIDDAKQWLETLEDDDRFTDIAVIGHSQGSLVGMMAAGAETTEAFISLAGAGQTIDYVLEKQLGDSLPADLFEESQTILGQMREGKTVPDVSQSLQGVFAPDVQSFLLSWMAYDPSEQLSELDVPTLIVNGTHDIQVPESEAQLLKEAEPEAELMLVEGMNHVLKEAPENRDENLATYTNPDLPLADGLVEGIIDFLNQHGFH</sequence>
<proteinExistence type="predicted"/>
<name>A0A845F6E6_9BACI</name>
<reference evidence="2 3" key="1">
    <citation type="submission" date="2019-11" db="EMBL/GenBank/DDBJ databases">
        <title>Genome sequences of 17 halophilic strains isolated from different environments.</title>
        <authorList>
            <person name="Furrow R.E."/>
        </authorList>
    </citation>
    <scope>NUCLEOTIDE SEQUENCE [LARGE SCALE GENOMIC DNA]</scope>
    <source>
        <strain evidence="2 3">SL-4</strain>
    </source>
</reference>
<dbReference type="GO" id="GO:0052689">
    <property type="term" value="F:carboxylic ester hydrolase activity"/>
    <property type="evidence" value="ECO:0007669"/>
    <property type="project" value="TreeGrafter"/>
</dbReference>
<evidence type="ECO:0000313" key="3">
    <source>
        <dbReference type="Proteomes" id="UP000450457"/>
    </source>
</evidence>
<dbReference type="EMBL" id="WMFA01000001">
    <property type="protein sequence ID" value="MYL69510.1"/>
    <property type="molecule type" value="Genomic_DNA"/>
</dbReference>
<dbReference type="Proteomes" id="UP000450457">
    <property type="component" value="Unassembled WGS sequence"/>
</dbReference>
<gene>
    <name evidence="2" type="ORF">GLW00_01540</name>
</gene>
<organism evidence="2 3">
    <name type="scientific">Halobacillus litoralis</name>
    <dbReference type="NCBI Taxonomy" id="45668"/>
    <lineage>
        <taxon>Bacteria</taxon>
        <taxon>Bacillati</taxon>
        <taxon>Bacillota</taxon>
        <taxon>Bacilli</taxon>
        <taxon>Bacillales</taxon>
        <taxon>Bacillaceae</taxon>
        <taxon>Halobacillus</taxon>
    </lineage>
</organism>
<dbReference type="PANTHER" id="PTHR43265:SF1">
    <property type="entry name" value="ESTERASE ESTD"/>
    <property type="match status" value="1"/>
</dbReference>
<evidence type="ECO:0000259" key="1">
    <source>
        <dbReference type="Pfam" id="PF12146"/>
    </source>
</evidence>
<dbReference type="InterPro" id="IPR022742">
    <property type="entry name" value="Hydrolase_4"/>
</dbReference>
<evidence type="ECO:0000313" key="2">
    <source>
        <dbReference type="EMBL" id="MYL69510.1"/>
    </source>
</evidence>
<keyword evidence="2" id="KW-0378">Hydrolase</keyword>
<comment type="caution">
    <text evidence="2">The sequence shown here is derived from an EMBL/GenBank/DDBJ whole genome shotgun (WGS) entry which is preliminary data.</text>
</comment>
<feature type="domain" description="Serine aminopeptidase S33" evidence="1">
    <location>
        <begin position="187"/>
        <end position="390"/>
    </location>
</feature>
<dbReference type="AlphaFoldDB" id="A0A845F6E6"/>
<accession>A0A845F6E6</accession>
<dbReference type="PROSITE" id="PS51257">
    <property type="entry name" value="PROKAR_LIPOPROTEIN"/>
    <property type="match status" value="1"/>
</dbReference>
<dbReference type="InterPro" id="IPR053145">
    <property type="entry name" value="AB_hydrolase_Est10"/>
</dbReference>
<dbReference type="InterPro" id="IPR029058">
    <property type="entry name" value="AB_hydrolase_fold"/>
</dbReference>
<dbReference type="OrthoDB" id="9809549at2"/>
<dbReference type="GeneID" id="78005653"/>
<dbReference type="Pfam" id="PF12146">
    <property type="entry name" value="Hydrolase_4"/>
    <property type="match status" value="1"/>
</dbReference>
<dbReference type="SUPFAM" id="SSF53474">
    <property type="entry name" value="alpha/beta-Hydrolases"/>
    <property type="match status" value="1"/>
</dbReference>
<protein>
    <submittedName>
        <fullName evidence="2">Alpha/beta fold hydrolase</fullName>
    </submittedName>
</protein>